<sequence length="389" mass="43414">MKINYLATASMLVLASACAAVDSKGQSVDSGMEAVAATQTVSEKAAKSLPTLAMFDPAYNGCYDREMMPYTAVVDTHNHFRPFGGAPVPFEELMGYFRDNGVLFVNAYGIGQSLPVDSSCEYYLDCVGTPALPSMKNDFANAQNLLDYDPEGVVVTLSMTFPDLANPEEVPEQIAFLDREYPDMFGWMGEVNLVKHALMGNDHEPATRDDIDNWAPFMATLRERDIPIAIHSDLGNDVEPEKYLELMEYVLESYPDNKIVWMHLGLSKELTTLSASRHIEILEGMMADNANLWLDISWRVVYDNYFVEADTRATYVDFFNRYGERILPGTDFVAAHVKNGDIYAEELDVTSDILKDVDDEAFRNIALGGSYFSILNMDYTAPSICKADI</sequence>
<keyword evidence="6" id="KW-1185">Reference proteome</keyword>
<dbReference type="GO" id="GO:0016787">
    <property type="term" value="F:hydrolase activity"/>
    <property type="evidence" value="ECO:0007669"/>
    <property type="project" value="InterPro"/>
</dbReference>
<dbReference type="InterPro" id="IPR006680">
    <property type="entry name" value="Amidohydro-rel"/>
</dbReference>
<dbReference type="PROSITE" id="PS51257">
    <property type="entry name" value="PROKAR_LIPOPROTEIN"/>
    <property type="match status" value="1"/>
</dbReference>
<evidence type="ECO:0000313" key="5">
    <source>
        <dbReference type="Proteomes" id="UP000621856"/>
    </source>
</evidence>
<dbReference type="Proteomes" id="UP000621856">
    <property type="component" value="Unassembled WGS sequence"/>
</dbReference>
<accession>A0A8J3A3P2</accession>
<feature type="chain" id="PRO_5035153335" evidence="1">
    <location>
        <begin position="20"/>
        <end position="389"/>
    </location>
</feature>
<dbReference type="InterPro" id="IPR032466">
    <property type="entry name" value="Metal_Hydrolase"/>
</dbReference>
<dbReference type="EMBL" id="BMGZ01000001">
    <property type="protein sequence ID" value="GGH96549.1"/>
    <property type="molecule type" value="Genomic_DNA"/>
</dbReference>
<evidence type="ECO:0000313" key="6">
    <source>
        <dbReference type="Proteomes" id="UP000818603"/>
    </source>
</evidence>
<name>A0A8J3A3P2_9PROT</name>
<dbReference type="Pfam" id="PF04909">
    <property type="entry name" value="Amidohydro_2"/>
    <property type="match status" value="1"/>
</dbReference>
<evidence type="ECO:0000259" key="2">
    <source>
        <dbReference type="Pfam" id="PF04909"/>
    </source>
</evidence>
<reference evidence="3" key="1">
    <citation type="journal article" date="2014" name="Int. J. Syst. Evol. Microbiol.">
        <title>Complete genome sequence of Corynebacterium casei LMG S-19264T (=DSM 44701T), isolated from a smear-ripened cheese.</title>
        <authorList>
            <consortium name="US DOE Joint Genome Institute (JGI-PGF)"/>
            <person name="Walter F."/>
            <person name="Albersmeier A."/>
            <person name="Kalinowski J."/>
            <person name="Ruckert C."/>
        </authorList>
    </citation>
    <scope>NUCLEOTIDE SEQUENCE</scope>
    <source>
        <strain evidence="3">CGMCC 1.14984</strain>
    </source>
</reference>
<protein>
    <submittedName>
        <fullName evidence="4">Amidohydrolase family protein</fullName>
    </submittedName>
</protein>
<dbReference type="EMBL" id="VCJR02000001">
    <property type="protein sequence ID" value="NHK27803.1"/>
    <property type="molecule type" value="Genomic_DNA"/>
</dbReference>
<evidence type="ECO:0000256" key="1">
    <source>
        <dbReference type="SAM" id="SignalP"/>
    </source>
</evidence>
<feature type="domain" description="Amidohydrolase-related" evidence="2">
    <location>
        <begin position="201"/>
        <end position="348"/>
    </location>
</feature>
<evidence type="ECO:0000313" key="4">
    <source>
        <dbReference type="EMBL" id="NHK27803.1"/>
    </source>
</evidence>
<comment type="caution">
    <text evidence="3">The sequence shown here is derived from an EMBL/GenBank/DDBJ whole genome shotgun (WGS) entry which is preliminary data.</text>
</comment>
<dbReference type="AlphaFoldDB" id="A0A8J3A3P2"/>
<dbReference type="Gene3D" id="3.20.20.140">
    <property type="entry name" value="Metal-dependent hydrolases"/>
    <property type="match status" value="1"/>
</dbReference>
<keyword evidence="1" id="KW-0732">Signal</keyword>
<reference evidence="3" key="3">
    <citation type="submission" date="2020-09" db="EMBL/GenBank/DDBJ databases">
        <authorList>
            <person name="Sun Q."/>
            <person name="Zhou Y."/>
        </authorList>
    </citation>
    <scope>NUCLEOTIDE SEQUENCE</scope>
    <source>
        <strain evidence="3">CGMCC 1.14984</strain>
    </source>
</reference>
<organism evidence="3 5">
    <name type="scientific">Aquisalinus luteolus</name>
    <dbReference type="NCBI Taxonomy" id="1566827"/>
    <lineage>
        <taxon>Bacteria</taxon>
        <taxon>Pseudomonadati</taxon>
        <taxon>Pseudomonadota</taxon>
        <taxon>Alphaproteobacteria</taxon>
        <taxon>Parvularculales</taxon>
        <taxon>Parvularculaceae</taxon>
        <taxon>Aquisalinus</taxon>
    </lineage>
</organism>
<reference evidence="4 6" key="2">
    <citation type="submission" date="2020-02" db="EMBL/GenBank/DDBJ databases">
        <title>Genome sequence of Parvularcula flava strain NH6-79.</title>
        <authorList>
            <person name="Abdul Karim M.H."/>
            <person name="Lam M.Q."/>
            <person name="Chen S.J."/>
            <person name="Yahya A."/>
            <person name="Shahir S."/>
            <person name="Shamsir M.S."/>
            <person name="Chong C.S."/>
        </authorList>
    </citation>
    <scope>NUCLEOTIDE SEQUENCE [LARGE SCALE GENOMIC DNA]</scope>
    <source>
        <strain evidence="4 6">NH6-79</strain>
    </source>
</reference>
<dbReference type="SUPFAM" id="SSF51556">
    <property type="entry name" value="Metallo-dependent hydrolases"/>
    <property type="match status" value="1"/>
</dbReference>
<gene>
    <name evidence="4" type="ORF">FF098_007810</name>
    <name evidence="3" type="ORF">GCM10011355_15710</name>
</gene>
<proteinExistence type="predicted"/>
<feature type="signal peptide" evidence="1">
    <location>
        <begin position="1"/>
        <end position="19"/>
    </location>
</feature>
<dbReference type="RefSeq" id="WP_166426387.1">
    <property type="nucleotide sequence ID" value="NZ_BMGZ01000001.1"/>
</dbReference>
<dbReference type="Proteomes" id="UP000818603">
    <property type="component" value="Unassembled WGS sequence"/>
</dbReference>
<evidence type="ECO:0000313" key="3">
    <source>
        <dbReference type="EMBL" id="GGH96549.1"/>
    </source>
</evidence>